<gene>
    <name evidence="1" type="ORF">TSPGSL018_6912</name>
</gene>
<dbReference type="PROSITE" id="PS00287">
    <property type="entry name" value="CYSTATIN"/>
    <property type="match status" value="1"/>
</dbReference>
<evidence type="ECO:0000313" key="1">
    <source>
        <dbReference type="EMBL" id="JAC69210.1"/>
    </source>
</evidence>
<dbReference type="AlphaFoldDB" id="A0A061REY8"/>
<reference evidence="1" key="1">
    <citation type="submission" date="2014-05" db="EMBL/GenBank/DDBJ databases">
        <title>The transcriptome of the halophilic microalga Tetraselmis sp. GSL018 isolated from the Great Salt Lake, Utah.</title>
        <authorList>
            <person name="Jinkerson R.E."/>
            <person name="D'Adamo S."/>
            <person name="Posewitz M.C."/>
        </authorList>
    </citation>
    <scope>NUCLEOTIDE SEQUENCE</scope>
    <source>
        <strain evidence="1">GSL018</strain>
    </source>
</reference>
<dbReference type="EMBL" id="GBEZ01017097">
    <property type="protein sequence ID" value="JAC69210.1"/>
    <property type="molecule type" value="Transcribed_RNA"/>
</dbReference>
<name>A0A061REY8_9CHLO</name>
<feature type="non-terminal residue" evidence="1">
    <location>
        <position position="1"/>
    </location>
</feature>
<proteinExistence type="predicted"/>
<sequence>ATAAKQTLQAKSAKSKMKYNSVFLVFGLLFACVYARDMSTELCGAGGVPGGYSPVDLSQNSESTVEAHNAMFSAYGKILQEPRVGGALSNKCPDGGSPEFGQPVLEGACQQVVAGMNYKVQFSVPLTCGEVNVGSGKAVATVYVPLPVLTMGKPASPQVNPFSFELSIGNEVETVEIGGGFVPKILPVRQQSSAADFYFPSESKWLTRSTVLLEWTQ</sequence>
<organism evidence="1">
    <name type="scientific">Tetraselmis sp. GSL018</name>
    <dbReference type="NCBI Taxonomy" id="582737"/>
    <lineage>
        <taxon>Eukaryota</taxon>
        <taxon>Viridiplantae</taxon>
        <taxon>Chlorophyta</taxon>
        <taxon>core chlorophytes</taxon>
        <taxon>Chlorodendrophyceae</taxon>
        <taxon>Chlorodendrales</taxon>
        <taxon>Chlorodendraceae</taxon>
        <taxon>Tetraselmis</taxon>
    </lineage>
</organism>
<protein>
    <submittedName>
        <fullName evidence="1">Uncharacterized protein</fullName>
    </submittedName>
</protein>
<accession>A0A061REY8</accession>
<dbReference type="InterPro" id="IPR018073">
    <property type="entry name" value="Prot_inh_cystat_CS"/>
</dbReference>